<gene>
    <name evidence="4" type="ORF">H0S73_17595</name>
</gene>
<feature type="domain" description="Cadherin" evidence="3">
    <location>
        <begin position="487"/>
        <end position="576"/>
    </location>
</feature>
<organism evidence="4 5">
    <name type="scientific">Microvirga mediterraneensis</name>
    <dbReference type="NCBI Taxonomy" id="2754695"/>
    <lineage>
        <taxon>Bacteria</taxon>
        <taxon>Pseudomonadati</taxon>
        <taxon>Pseudomonadota</taxon>
        <taxon>Alphaproteobacteria</taxon>
        <taxon>Hyphomicrobiales</taxon>
        <taxon>Methylobacteriaceae</taxon>
        <taxon>Microvirga</taxon>
    </lineage>
</organism>
<dbReference type="GO" id="GO:0005576">
    <property type="term" value="C:extracellular region"/>
    <property type="evidence" value="ECO:0007669"/>
    <property type="project" value="UniProtKB-SubCell"/>
</dbReference>
<dbReference type="SUPFAM" id="SSF51120">
    <property type="entry name" value="beta-Roll"/>
    <property type="match status" value="3"/>
</dbReference>
<sequence>MANYEISTPTTVVGTWKTLAAADTVLVTAAGSLNADIGITSTAPDNRVQVIGSVSGTNYGIQLGTNGTIDNSGTIAGGNRAVQLGVDTSSGGNLLVNTGTVGAQNSRIGVGVLGSATILNFNTIQGWDGINAVGGSVLNITNYGLIKSTVSAFAIKNNLGNSGATIINNFGVIENKISLGAAADIYDGRLGRALDLIDLGSGNNIAYGGVFSETFRVLFGNDFIDAGDGIDSLNLDTAEANLTIDLSQNTPQSTGYGTDTFLNFENVTSGSGKDRLIGNAGSNVLDGGANTDTLDGGSGDDLLNAGASNQDDLIIGGLGNDTLDGGFGNDTLNGGDGFDTVIVDYVDRFETGAYVNMANPSDPMNNDGNATITGAGADTYISIEALVGTKFGDHFIGDAAKTVFTGGGGNDTIDGGGGGDVARFAGSRSQYSISAPDANGYVTVTYLPGGGDGADAIKNVRVLQFSDQTVALVNAAPTNVALSKTALSETLPVHAVVAMLSSVDVDGDAVSYVLANDAGGAFRIEGNNLVLNRALDYDTGPHLYTISVEAKDQFGAKTSNSFTLDLTNVVETNPLVLIGTAGTDTLTGESGADRLTGNAGRDVLTGGAGRDIFVFNRLAKTNAAHKRTEVDTITDFVVADDTIHLMKSVFKGIAKKGVLAKAAFYTDTKAHDASDRIIYDKKKGALWYDADGTGAKAAIQIAQLEKNLKLTNADFFVF</sequence>
<dbReference type="Gene3D" id="2.150.10.10">
    <property type="entry name" value="Serralysin-like metalloprotease, C-terminal"/>
    <property type="match status" value="4"/>
</dbReference>
<dbReference type="InterPro" id="IPR001343">
    <property type="entry name" value="Hemolysn_Ca-bd"/>
</dbReference>
<dbReference type="RefSeq" id="WP_181053357.1">
    <property type="nucleotide sequence ID" value="NZ_JACDXJ010000001.1"/>
</dbReference>
<dbReference type="EMBL" id="JACDXJ010000001">
    <property type="protein sequence ID" value="MBA1157927.1"/>
    <property type="molecule type" value="Genomic_DNA"/>
</dbReference>
<dbReference type="PRINTS" id="PR00313">
    <property type="entry name" value="CABNDNGRPT"/>
</dbReference>
<dbReference type="InterPro" id="IPR018511">
    <property type="entry name" value="Hemolysin-typ_Ca-bd_CS"/>
</dbReference>
<dbReference type="PROSITE" id="PS50268">
    <property type="entry name" value="CADHERIN_2"/>
    <property type="match status" value="1"/>
</dbReference>
<name>A0A838BQX2_9HYPH</name>
<dbReference type="GO" id="GO:0007156">
    <property type="term" value="P:homophilic cell adhesion via plasma membrane adhesion molecules"/>
    <property type="evidence" value="ECO:0007669"/>
    <property type="project" value="InterPro"/>
</dbReference>
<evidence type="ECO:0000313" key="4">
    <source>
        <dbReference type="EMBL" id="MBA1157927.1"/>
    </source>
</evidence>
<dbReference type="PANTHER" id="PTHR38340:SF1">
    <property type="entry name" value="S-LAYER PROTEIN"/>
    <property type="match status" value="1"/>
</dbReference>
<accession>A0A838BQX2</accession>
<dbReference type="Proteomes" id="UP000572984">
    <property type="component" value="Unassembled WGS sequence"/>
</dbReference>
<dbReference type="GO" id="GO:0016020">
    <property type="term" value="C:membrane"/>
    <property type="evidence" value="ECO:0007669"/>
    <property type="project" value="InterPro"/>
</dbReference>
<proteinExistence type="predicted"/>
<evidence type="ECO:0000256" key="1">
    <source>
        <dbReference type="ARBA" id="ARBA00004613"/>
    </source>
</evidence>
<dbReference type="InterPro" id="IPR011049">
    <property type="entry name" value="Serralysin-like_metalloprot_C"/>
</dbReference>
<reference evidence="4 5" key="1">
    <citation type="submission" date="2020-07" db="EMBL/GenBank/DDBJ databases">
        <title>Draft genome and description of Microvirga mediterraneensis Marseille-Q2068 sp. nov.</title>
        <authorList>
            <person name="Boxberger M."/>
        </authorList>
    </citation>
    <scope>NUCLEOTIDE SEQUENCE [LARGE SCALE GENOMIC DNA]</scope>
    <source>
        <strain evidence="4 5">Marseille-Q2068</strain>
    </source>
</reference>
<dbReference type="AlphaFoldDB" id="A0A838BQX2"/>
<dbReference type="Pfam" id="PF00353">
    <property type="entry name" value="HemolysinCabind"/>
    <property type="match status" value="5"/>
</dbReference>
<dbReference type="PANTHER" id="PTHR38340">
    <property type="entry name" value="S-LAYER PROTEIN"/>
    <property type="match status" value="1"/>
</dbReference>
<keyword evidence="5" id="KW-1185">Reference proteome</keyword>
<evidence type="ECO:0000259" key="3">
    <source>
        <dbReference type="PROSITE" id="PS50268"/>
    </source>
</evidence>
<comment type="subcellular location">
    <subcellularLocation>
        <location evidence="1">Secreted</location>
    </subcellularLocation>
</comment>
<dbReference type="InterPro" id="IPR002126">
    <property type="entry name" value="Cadherin-like_dom"/>
</dbReference>
<dbReference type="GO" id="GO:0005509">
    <property type="term" value="F:calcium ion binding"/>
    <property type="evidence" value="ECO:0007669"/>
    <property type="project" value="InterPro"/>
</dbReference>
<evidence type="ECO:0000313" key="5">
    <source>
        <dbReference type="Proteomes" id="UP000572984"/>
    </source>
</evidence>
<evidence type="ECO:0000256" key="2">
    <source>
        <dbReference type="ARBA" id="ARBA00022525"/>
    </source>
</evidence>
<dbReference type="InterPro" id="IPR050557">
    <property type="entry name" value="RTX_toxin/Mannuronan_C5-epim"/>
</dbReference>
<dbReference type="PROSITE" id="PS00330">
    <property type="entry name" value="HEMOLYSIN_CALCIUM"/>
    <property type="match status" value="1"/>
</dbReference>
<keyword evidence="2" id="KW-0964">Secreted</keyword>
<comment type="caution">
    <text evidence="4">The sequence shown here is derived from an EMBL/GenBank/DDBJ whole genome shotgun (WGS) entry which is preliminary data.</text>
</comment>
<protein>
    <recommendedName>
        <fullName evidence="3">Cadherin domain-containing protein</fullName>
    </recommendedName>
</protein>